<dbReference type="SMART" id="SM00015">
    <property type="entry name" value="IQ"/>
    <property type="match status" value="1"/>
</dbReference>
<evidence type="ECO:0000259" key="23">
    <source>
        <dbReference type="Pfam" id="PF00520"/>
    </source>
</evidence>
<dbReference type="InterPro" id="IPR043203">
    <property type="entry name" value="VGCC_Ca_Na"/>
</dbReference>
<keyword evidence="16 21" id="KW-0407">Ion channel</keyword>
<gene>
    <name evidence="26" type="primary">SCN10A</name>
</gene>
<dbReference type="FunFam" id="1.20.120.350:FF:000003">
    <property type="entry name" value="Voltage-dependent sodium channel"/>
    <property type="match status" value="1"/>
</dbReference>
<keyword evidence="12 21" id="KW-0472">Membrane</keyword>
<evidence type="ECO:0000256" key="19">
    <source>
        <dbReference type="ARBA" id="ARBA00055248"/>
    </source>
</evidence>
<feature type="transmembrane region" description="Helical" evidence="21">
    <location>
        <begin position="131"/>
        <end position="154"/>
    </location>
</feature>
<evidence type="ECO:0000259" key="24">
    <source>
        <dbReference type="Pfam" id="PF06512"/>
    </source>
</evidence>
<feature type="domain" description="Ion transport" evidence="23">
    <location>
        <begin position="983"/>
        <end position="1255"/>
    </location>
</feature>
<evidence type="ECO:0000256" key="18">
    <source>
        <dbReference type="ARBA" id="ARBA00038083"/>
    </source>
</evidence>
<feature type="transmembrane region" description="Helical" evidence="21">
    <location>
        <begin position="541"/>
        <end position="563"/>
    </location>
</feature>
<keyword evidence="27" id="KW-1185">Reference proteome</keyword>
<keyword evidence="10 21" id="KW-0915">Sodium</keyword>
<dbReference type="CDD" id="cd13433">
    <property type="entry name" value="Na_channel_gate"/>
    <property type="match status" value="1"/>
</dbReference>
<keyword evidence="9 21" id="KW-1133">Transmembrane helix</keyword>
<feature type="transmembrane region" description="Helical" evidence="21">
    <location>
        <begin position="1526"/>
        <end position="1549"/>
    </location>
</feature>
<dbReference type="GO" id="GO:0005248">
    <property type="term" value="F:voltage-gated sodium channel activity"/>
    <property type="evidence" value="ECO:0007669"/>
    <property type="project" value="InterPro"/>
</dbReference>
<feature type="transmembrane region" description="Helical" evidence="21">
    <location>
        <begin position="227"/>
        <end position="248"/>
    </location>
</feature>
<feature type="domain" description="Ion transport" evidence="23">
    <location>
        <begin position="1304"/>
        <end position="1559"/>
    </location>
</feature>
<dbReference type="GO" id="GO:0001518">
    <property type="term" value="C:voltage-gated sodium channel complex"/>
    <property type="evidence" value="ECO:0007669"/>
    <property type="project" value="UniProtKB-UniRule"/>
</dbReference>
<dbReference type="Gene3D" id="1.10.287.70">
    <property type="match status" value="4"/>
</dbReference>
<feature type="transmembrane region" description="Helical" evidence="21">
    <location>
        <begin position="254"/>
        <end position="277"/>
    </location>
</feature>
<dbReference type="Pfam" id="PF24609">
    <property type="entry name" value="IQ_SCN5A_C"/>
    <property type="match status" value="1"/>
</dbReference>
<keyword evidence="14" id="KW-0325">Glycoprotein</keyword>
<comment type="catalytic activity">
    <reaction evidence="17">
        <text>Na(+)(in) = Na(+)(out)</text>
        <dbReference type="Rhea" id="RHEA:34963"/>
        <dbReference type="ChEBI" id="CHEBI:29101"/>
    </reaction>
</comment>
<feature type="domain" description="Ion transport" evidence="23">
    <location>
        <begin position="136"/>
        <end position="417"/>
    </location>
</feature>
<dbReference type="Ensembl" id="ENSLCAT00010010776.1">
    <property type="protein sequence ID" value="ENSLCAP00010010544.1"/>
    <property type="gene ID" value="ENSLCAG00010005031.1"/>
</dbReference>
<dbReference type="PRINTS" id="PR00170">
    <property type="entry name" value="NACHANNEL"/>
</dbReference>
<sequence>MGPLAMLLPTGPDGLRRFTRESLAAMEQRIAEEQAKNAKGCKEAQRNTEPPKPRADLEAGKQLPRIYGDIPPELIGVPLEDIDPFYYKNQRTFIVLNKGKAIFRFSATSALYIFSPFHFIRTIAIKVLVHSYPFCCLDLFIMFTILTNCFFMAMSDPAPWTKYTFTAIYTFESAIKILARGFCLLPFTFLRDPWNWLDFTVIVMAYLTEFVDLGNVSALRTFRVLRALKTISVIPGLKTIVGALIQSVKKLADVMILTVFCLSVFALIGLQLFMGLLRQKCVRSLAHCINSSYSPNASFICNNRTWNNFYKVEGAKDALICGYGSDAGKCPDGFDCLKVGRNPNYGYTSFDTFGWAFLALFRLMTQDYWEKLFHQTLRSAGKTYMVFFVLVIFLGSFYLVNLILAVVAMAYEEQNQATIAEAWQKEREFQLAMEHLRREQRVGAPQPAGSIRRSSSRRRRSHRTLSEETAEEAAEEKFDPLDEPMVHQQSILIDFDVQGHQKLEESRQKCHPCWYTFAKKYLIWDCCPSWLKMKECVKFMVMDPFLDLGITICIVLNTLFMALEHYPMTDEFNTMLSVGNLVFTGIFTAEMVLKLIALDPYYYFQQGWNIFDGVIVCLSLMELGLSNVEGLSVLRSFRLLRVFKLAKSWPTLNTLIKIIGNSVGALGNLTLVLAIIVFIFAVVGMQLFGKNYQDCVCKISIDCQLPRWHMKDFFHSFLIVFRVLCGEWIETMWDCMEVAGQPLCILVFMLVMVIGNLVVLNLFLALLLSSFSSDNLSAPDEDGDLNNIQIAIARIHSGVSWLITGVIDLCNRGLKRRKHKAKEANQSIKLVGNHVESNGGIYGRYGEKYIIPEEDSYMTNPNLTVIVPIAPGESDVEFLEEEEISESSEDEDNKLVSLSYLQNTCLHRTGEKISLSEGSTVDLRKPGEDIDNLSELAEESMEPEECFPELCMRHCQCCDIDTSQGLGQAWWRLRKTCYQIVEHSWFETFIIFMILLSSGALAFEDIYIEKRKVVKVVLEYADKVFSYIFVLEMFLKWIAYGFKKYFTNYWCWLDFLIVDVSLISLVANSLGYSDFAAIKSLRTLRALRPLRALSRFEGMRVVVNALIGAIPSIMNVLLVCLIFWLIFSIMGVNLFAGKFGKCVNRTGFIHSITVVNNKSECLAMNDTQFFWTKVKVNFDNVGLGYLSLLQVATFKGWMEIMHAAVDSRGVEEQPIREINLYMYLYFVVFIIFGSFFTLNLFIGVIIDNFNQQKRKMSGQDIFMTEEQKKYYNAMKKLGSKKPQKPIPRPANVLQAFFFDLVSKQAFDIMIMMLIIVNMVTMMVETDEQSDRMESILNKINLVFIVIFTTECLIKIFALRCYFFTVAWNIFDFVVIILSIVGIVLADIIEKYFVSPTLFRVIRLARIGRVLRLIRAAKGIRTLLFALMMSMPALFNIGLLLFLVMFIYAIFGMANFAYVKKQDGIDDMFNFETFGNSMICLFQISTSAGWDNLLSPIMSSSPEECDVNFVNTGTNTRGNCGSPSVGIAFFVSYIIISFLIVVNMYIAIILENFSVATEESTEPLSEDDFEMFYEVWEKFDSEATQFIEFSMLSSFADTLSEPLRIAKPNRIKLISMDLPMVSGDRIHCLDILFAFTKRVLGESGEMDALKQQMEEKFMMTNPSKVSHEPITSTLRRKLEEVSAIIIQRCYRRHLVRRQMKQASYLYRQINYETVVDVENAPETEGLIASMIQHYGPVGMETVQTMEDTLMSSPPSYDSVTRAASDLSEIVRSISRDSKLGEPGENYEETFL</sequence>
<dbReference type="Gene3D" id="1.20.5.1190">
    <property type="entry name" value="iswi atpase"/>
    <property type="match status" value="1"/>
</dbReference>
<name>A0A4W6CGG0_LATCA</name>
<reference evidence="27" key="1">
    <citation type="submission" date="2015-09" db="EMBL/GenBank/DDBJ databases">
        <authorList>
            <person name="Sai Rama Sridatta P."/>
        </authorList>
    </citation>
    <scope>NUCLEOTIDE SEQUENCE [LARGE SCALE GENOMIC DNA]</scope>
</reference>
<evidence type="ECO:0000256" key="3">
    <source>
        <dbReference type="ARBA" id="ARBA00022461"/>
    </source>
</evidence>
<feature type="transmembrane region" description="Helical" evidence="21">
    <location>
        <begin position="196"/>
        <end position="215"/>
    </location>
</feature>
<feature type="transmembrane region" description="Helical" evidence="21">
    <location>
        <begin position="575"/>
        <end position="596"/>
    </location>
</feature>
<keyword evidence="13" id="KW-1015">Disulfide bond</keyword>
<evidence type="ECO:0000256" key="8">
    <source>
        <dbReference type="ARBA" id="ARBA00022882"/>
    </source>
</evidence>
<dbReference type="Gene3D" id="1.10.238.10">
    <property type="entry name" value="EF-hand"/>
    <property type="match status" value="1"/>
</dbReference>
<dbReference type="SUPFAM" id="SSF81324">
    <property type="entry name" value="Voltage-gated potassium channels"/>
    <property type="match status" value="4"/>
</dbReference>
<accession>A0A4W6CGG0</accession>
<dbReference type="PANTHER" id="PTHR10037">
    <property type="entry name" value="VOLTAGE-GATED CATION CHANNEL CALCIUM AND SODIUM"/>
    <property type="match status" value="1"/>
</dbReference>
<dbReference type="GeneTree" id="ENSGT00940000154992"/>
<evidence type="ECO:0000256" key="5">
    <source>
        <dbReference type="ARBA" id="ARBA00022692"/>
    </source>
</evidence>
<feature type="transmembrane region" description="Helical" evidence="21">
    <location>
        <begin position="1113"/>
        <end position="1136"/>
    </location>
</feature>
<protein>
    <recommendedName>
        <fullName evidence="21">Sodium channel protein</fullName>
    </recommendedName>
</protein>
<keyword evidence="15 21" id="KW-0739">Sodium transport</keyword>
<evidence type="ECO:0000256" key="15">
    <source>
        <dbReference type="ARBA" id="ARBA00023201"/>
    </source>
</evidence>
<keyword evidence="2 21" id="KW-0813">Transport</keyword>
<feature type="region of interest" description="Disordered" evidence="22">
    <location>
        <begin position="33"/>
        <end position="57"/>
    </location>
</feature>
<feature type="domain" description="Sodium ion transport-associated" evidence="24">
    <location>
        <begin position="782"/>
        <end position="979"/>
    </location>
</feature>
<feature type="transmembrane region" description="Helical" evidence="21">
    <location>
        <begin position="101"/>
        <end position="119"/>
    </location>
</feature>
<dbReference type="FunFam" id="1.20.120.350:FF:000005">
    <property type="entry name" value="Sodium channel protein"/>
    <property type="match status" value="1"/>
</dbReference>
<evidence type="ECO:0000259" key="25">
    <source>
        <dbReference type="Pfam" id="PF24609"/>
    </source>
</evidence>
<reference evidence="26" key="2">
    <citation type="submission" date="2025-08" db="UniProtKB">
        <authorList>
            <consortium name="Ensembl"/>
        </authorList>
    </citation>
    <scope>IDENTIFICATION</scope>
</reference>
<dbReference type="FunFam" id="1.20.120.350:FF:000004">
    <property type="entry name" value="Sodium channel protein"/>
    <property type="match status" value="1"/>
</dbReference>
<dbReference type="Proteomes" id="UP000314980">
    <property type="component" value="Unassembled WGS sequence"/>
</dbReference>
<comment type="subcellular location">
    <subcellularLocation>
        <location evidence="1 21">Cell membrane</location>
        <topology evidence="1 21">Multi-pass membrane protein</topology>
    </subcellularLocation>
</comment>
<evidence type="ECO:0000256" key="6">
    <source>
        <dbReference type="ARBA" id="ARBA00022737"/>
    </source>
</evidence>
<feature type="transmembrane region" description="Helical" evidence="21">
    <location>
        <begin position="1305"/>
        <end position="1323"/>
    </location>
</feature>
<evidence type="ECO:0000313" key="26">
    <source>
        <dbReference type="Ensembl" id="ENSLCAP00010010544.1"/>
    </source>
</evidence>
<feature type="transmembrane region" description="Helical" evidence="21">
    <location>
        <begin position="1436"/>
        <end position="1458"/>
    </location>
</feature>
<keyword evidence="4" id="KW-1003">Cell membrane</keyword>
<evidence type="ECO:0000256" key="9">
    <source>
        <dbReference type="ARBA" id="ARBA00022989"/>
    </source>
</evidence>
<dbReference type="FunFam" id="1.10.287.70:FF:000006">
    <property type="entry name" value="Sodium channel protein"/>
    <property type="match status" value="1"/>
</dbReference>
<keyword evidence="11 21" id="KW-0406">Ion transport</keyword>
<dbReference type="Pfam" id="PF00520">
    <property type="entry name" value="Ion_trans"/>
    <property type="match status" value="4"/>
</dbReference>
<comment type="subunit">
    <text evidence="20">Voltage-gated sodium (Nav) channels consist of an ion-conducting alpha subunit which is functional on its own associated with regulatory beta subunits.</text>
</comment>
<evidence type="ECO:0000256" key="16">
    <source>
        <dbReference type="ARBA" id="ARBA00023303"/>
    </source>
</evidence>
<evidence type="ECO:0000256" key="17">
    <source>
        <dbReference type="ARBA" id="ARBA00036239"/>
    </source>
</evidence>
<dbReference type="FunFam" id="1.10.238.10:FF:000002">
    <property type="entry name" value="Sodium channel protein"/>
    <property type="match status" value="1"/>
</dbReference>
<evidence type="ECO:0000256" key="7">
    <source>
        <dbReference type="ARBA" id="ARBA00022843"/>
    </source>
</evidence>
<feature type="transmembrane region" description="Helical" evidence="21">
    <location>
        <begin position="1049"/>
        <end position="1067"/>
    </location>
</feature>
<evidence type="ECO:0000256" key="22">
    <source>
        <dbReference type="SAM" id="MobiDB-lite"/>
    </source>
</evidence>
<keyword evidence="3 21" id="KW-0894">Sodium channel</keyword>
<feature type="transmembrane region" description="Helical" evidence="21">
    <location>
        <begin position="984"/>
        <end position="1004"/>
    </location>
</feature>
<dbReference type="InterPro" id="IPR000048">
    <property type="entry name" value="IQ_motif_EF-hand-BS"/>
</dbReference>
<evidence type="ECO:0000256" key="11">
    <source>
        <dbReference type="ARBA" id="ARBA00023065"/>
    </source>
</evidence>
<comment type="function">
    <text evidence="21">Mediates the voltage-dependent sodium ion permeability of excitable membranes. Assuming opened or closed conformations in response to the voltage difference across the membrane, the protein forms a sodium-selective channel through which Na(+) ions may pass in accordance with their electrochemical gradient.</text>
</comment>
<keyword evidence="6" id="KW-0677">Repeat</keyword>
<dbReference type="Gene3D" id="1.20.120.350">
    <property type="entry name" value="Voltage-gated potassium channels. Chain C"/>
    <property type="match status" value="4"/>
</dbReference>
<feature type="domain" description="SCN5A-like C-terminal IQ motif" evidence="25">
    <location>
        <begin position="1671"/>
        <end position="1702"/>
    </location>
</feature>
<dbReference type="PANTHER" id="PTHR10037:SF292">
    <property type="entry name" value="SODIUM CHANNEL PROTEIN"/>
    <property type="match status" value="1"/>
</dbReference>
<feature type="transmembrane region" description="Helical" evidence="21">
    <location>
        <begin position="1335"/>
        <end position="1357"/>
    </location>
</feature>
<comment type="caution">
    <text evidence="21">Lacks conserved residue(s) required for the propagation of feature annotation.</text>
</comment>
<feature type="transmembrane region" description="Helical" evidence="21">
    <location>
        <begin position="743"/>
        <end position="768"/>
    </location>
</feature>
<feature type="transmembrane region" description="Helical" evidence="21">
    <location>
        <begin position="384"/>
        <end position="411"/>
    </location>
</feature>
<evidence type="ECO:0000256" key="12">
    <source>
        <dbReference type="ARBA" id="ARBA00023136"/>
    </source>
</evidence>
<dbReference type="FunFam" id="1.20.5.1190:FF:000001">
    <property type="entry name" value="Sodium channel protein"/>
    <property type="match status" value="1"/>
</dbReference>
<dbReference type="InterPro" id="IPR058542">
    <property type="entry name" value="IQ_SCN5A_C"/>
</dbReference>
<comment type="function">
    <text evidence="19">Pore-forming subunit of a voltage-gated sodium (Nav) channel that directly mediates the depolarizing phase of action potentials in excitable membranes. Navs, also called VGSCs (voltage-gated sodium channels) or VDSCs (voltage-dependent sodium channels), operate by switching between closed and open conformations depending on the voltage difference across the membrane. In the open conformation they allow Na(+) ions to selectively pass through the pore, along their electrochemical gradient. The influx of Na+ ions provokes membrane depolarization, initiating the propagation of electrical signals throughout cells and tissues.</text>
</comment>
<comment type="similarity">
    <text evidence="18">Belongs to the sodium channel (TC 1.A.1.10) family. Nav1.4/SCN4A subfamily.</text>
</comment>
<evidence type="ECO:0000256" key="14">
    <source>
        <dbReference type="ARBA" id="ARBA00023180"/>
    </source>
</evidence>
<evidence type="ECO:0000256" key="10">
    <source>
        <dbReference type="ARBA" id="ARBA00023053"/>
    </source>
</evidence>
<dbReference type="InterPro" id="IPR010526">
    <property type="entry name" value="Na_trans_assoc_dom"/>
</dbReference>
<dbReference type="InterPro" id="IPR005821">
    <property type="entry name" value="Ion_trans_dom"/>
</dbReference>
<organism evidence="26 27">
    <name type="scientific">Lates calcarifer</name>
    <name type="common">Barramundi</name>
    <name type="synonym">Holocentrus calcarifer</name>
    <dbReference type="NCBI Taxonomy" id="8187"/>
    <lineage>
        <taxon>Eukaryota</taxon>
        <taxon>Metazoa</taxon>
        <taxon>Chordata</taxon>
        <taxon>Craniata</taxon>
        <taxon>Vertebrata</taxon>
        <taxon>Euteleostomi</taxon>
        <taxon>Actinopterygii</taxon>
        <taxon>Neopterygii</taxon>
        <taxon>Teleostei</taxon>
        <taxon>Neoteleostei</taxon>
        <taxon>Acanthomorphata</taxon>
        <taxon>Carangaria</taxon>
        <taxon>Carangaria incertae sedis</taxon>
        <taxon>Centropomidae</taxon>
        <taxon>Lates</taxon>
    </lineage>
</organism>
<dbReference type="InterPro" id="IPR001696">
    <property type="entry name" value="Na_channel_asu"/>
</dbReference>
<feature type="transmembrane region" description="Helical" evidence="21">
    <location>
        <begin position="1223"/>
        <end position="1246"/>
    </location>
</feature>
<feature type="region of interest" description="Disordered" evidence="22">
    <location>
        <begin position="440"/>
        <end position="479"/>
    </location>
</feature>
<keyword evidence="5 21" id="KW-0812">Transmembrane</keyword>
<feature type="transmembrane region" description="Helical" evidence="21">
    <location>
        <begin position="1369"/>
        <end position="1388"/>
    </location>
</feature>
<dbReference type="GO" id="GO:0086010">
    <property type="term" value="P:membrane depolarization during action potential"/>
    <property type="evidence" value="ECO:0007669"/>
    <property type="project" value="TreeGrafter"/>
</dbReference>
<evidence type="ECO:0000256" key="2">
    <source>
        <dbReference type="ARBA" id="ARBA00022448"/>
    </source>
</evidence>
<evidence type="ECO:0000256" key="21">
    <source>
        <dbReference type="RuleBase" id="RU361132"/>
    </source>
</evidence>
<feature type="transmembrane region" description="Helical" evidence="21">
    <location>
        <begin position="658"/>
        <end position="683"/>
    </location>
</feature>
<feature type="domain" description="Ion transport" evidence="23">
    <location>
        <begin position="544"/>
        <end position="775"/>
    </location>
</feature>
<dbReference type="InterPro" id="IPR027359">
    <property type="entry name" value="Volt_channel_dom_sf"/>
</dbReference>
<reference evidence="26" key="3">
    <citation type="submission" date="2025-09" db="UniProtKB">
        <authorList>
            <consortium name="Ensembl"/>
        </authorList>
    </citation>
    <scope>IDENTIFICATION</scope>
</reference>
<dbReference type="FunFam" id="1.20.120.350:FF:000002">
    <property type="entry name" value="Sodium channel protein"/>
    <property type="match status" value="1"/>
</dbReference>
<keyword evidence="7" id="KW-0832">Ubl conjugation</keyword>
<dbReference type="PROSITE" id="PS50096">
    <property type="entry name" value="IQ"/>
    <property type="match status" value="1"/>
</dbReference>
<dbReference type="Pfam" id="PF06512">
    <property type="entry name" value="Na_trans_assoc"/>
    <property type="match status" value="1"/>
</dbReference>
<feature type="compositionally biased region" description="Basic residues" evidence="22">
    <location>
        <begin position="454"/>
        <end position="463"/>
    </location>
</feature>
<feature type="transmembrane region" description="Helical" evidence="21">
    <location>
        <begin position="1024"/>
        <end position="1042"/>
    </location>
</feature>
<dbReference type="FunFam" id="1.10.287.70:FF:000001">
    <property type="entry name" value="Sodium channel protein"/>
    <property type="match status" value="1"/>
</dbReference>
<evidence type="ECO:0000256" key="1">
    <source>
        <dbReference type="ARBA" id="ARBA00004651"/>
    </source>
</evidence>
<dbReference type="GO" id="GO:0019228">
    <property type="term" value="P:neuronal action potential"/>
    <property type="evidence" value="ECO:0007669"/>
    <property type="project" value="TreeGrafter"/>
</dbReference>
<evidence type="ECO:0000256" key="13">
    <source>
        <dbReference type="ARBA" id="ARBA00023157"/>
    </source>
</evidence>
<proteinExistence type="inferred from homology"/>
<evidence type="ECO:0000256" key="20">
    <source>
        <dbReference type="ARBA" id="ARBA00064899"/>
    </source>
</evidence>
<keyword evidence="8 21" id="KW-0851">Voltage-gated channel</keyword>
<dbReference type="InterPro" id="IPR044564">
    <property type="entry name" value="Na_chnl_inactivation_gate"/>
</dbReference>
<evidence type="ECO:0000256" key="4">
    <source>
        <dbReference type="ARBA" id="ARBA00022475"/>
    </source>
</evidence>
<evidence type="ECO:0000313" key="27">
    <source>
        <dbReference type="Proteomes" id="UP000314980"/>
    </source>
</evidence>